<feature type="region of interest" description="Disordered" evidence="1">
    <location>
        <begin position="170"/>
        <end position="209"/>
    </location>
</feature>
<dbReference type="AlphaFoldDB" id="A0A1Y2IX42"/>
<organism evidence="2 3">
    <name type="scientific">Trametes coccinea (strain BRFM310)</name>
    <name type="common">Pycnoporus coccineus</name>
    <dbReference type="NCBI Taxonomy" id="1353009"/>
    <lineage>
        <taxon>Eukaryota</taxon>
        <taxon>Fungi</taxon>
        <taxon>Dikarya</taxon>
        <taxon>Basidiomycota</taxon>
        <taxon>Agaricomycotina</taxon>
        <taxon>Agaricomycetes</taxon>
        <taxon>Polyporales</taxon>
        <taxon>Polyporaceae</taxon>
        <taxon>Trametes</taxon>
    </lineage>
</organism>
<gene>
    <name evidence="2" type="ORF">PYCCODRAFT_1465016</name>
</gene>
<feature type="region of interest" description="Disordered" evidence="1">
    <location>
        <begin position="125"/>
        <end position="149"/>
    </location>
</feature>
<evidence type="ECO:0000313" key="3">
    <source>
        <dbReference type="Proteomes" id="UP000193067"/>
    </source>
</evidence>
<proteinExistence type="predicted"/>
<reference evidence="2 3" key="1">
    <citation type="journal article" date="2015" name="Biotechnol. Biofuels">
        <title>Enhanced degradation of softwood versus hardwood by the white-rot fungus Pycnoporus coccineus.</title>
        <authorList>
            <person name="Couturier M."/>
            <person name="Navarro D."/>
            <person name="Chevret D."/>
            <person name="Henrissat B."/>
            <person name="Piumi F."/>
            <person name="Ruiz-Duenas F.J."/>
            <person name="Martinez A.T."/>
            <person name="Grigoriev I.V."/>
            <person name="Riley R."/>
            <person name="Lipzen A."/>
            <person name="Berrin J.G."/>
            <person name="Master E.R."/>
            <person name="Rosso M.N."/>
        </authorList>
    </citation>
    <scope>NUCLEOTIDE SEQUENCE [LARGE SCALE GENOMIC DNA]</scope>
    <source>
        <strain evidence="2 3">BRFM310</strain>
    </source>
</reference>
<keyword evidence="3" id="KW-1185">Reference proteome</keyword>
<evidence type="ECO:0000313" key="2">
    <source>
        <dbReference type="EMBL" id="OSD05678.1"/>
    </source>
</evidence>
<name>A0A1Y2IX42_TRAC3</name>
<feature type="compositionally biased region" description="Polar residues" evidence="1">
    <location>
        <begin position="136"/>
        <end position="149"/>
    </location>
</feature>
<dbReference type="Proteomes" id="UP000193067">
    <property type="component" value="Unassembled WGS sequence"/>
</dbReference>
<feature type="compositionally biased region" description="Polar residues" evidence="1">
    <location>
        <begin position="200"/>
        <end position="209"/>
    </location>
</feature>
<dbReference type="EMBL" id="KZ084092">
    <property type="protein sequence ID" value="OSD05678.1"/>
    <property type="molecule type" value="Genomic_DNA"/>
</dbReference>
<accession>A0A1Y2IX42</accession>
<dbReference type="OrthoDB" id="2758515at2759"/>
<evidence type="ECO:0000256" key="1">
    <source>
        <dbReference type="SAM" id="MobiDB-lite"/>
    </source>
</evidence>
<sequence length="289" mass="31688">MEQATFDFTASPLYFFLKKQTVEQPTNASRYSTMPTFKPPQSQACPACAAAEPEDVLNSQAWKTAVDVEQQVLDAEQNRPHTASLEMLAIVATVLSDKGQERCSSSPYNRLGSLLSRYIPSQTPSNPSFTYDMEQNGPSTATTSSGSRMITRSMTRAGLLGDIVNTAPVAGRRVGEPADNDSDSVSANLAPKSVAKRRQQGSASVNRQTETCETLPASLSFRTGDRVKVYMFRHGEWRWVPGKVASLRSFAPRLTASGSTSYPVLLDQQLPRIIMWFDPGEDRIQHSSA</sequence>
<protein>
    <submittedName>
        <fullName evidence="2">Uncharacterized protein</fullName>
    </submittedName>
</protein>